<keyword evidence="1" id="KW-0217">Developmental protein</keyword>
<dbReference type="Gene3D" id="1.10.10.60">
    <property type="entry name" value="Homeodomain-like"/>
    <property type="match status" value="1"/>
</dbReference>
<dbReference type="AlphaFoldDB" id="A0A2G8L8I0"/>
<dbReference type="STRING" id="307972.A0A2G8L8I0"/>
<dbReference type="EMBL" id="MRZV01000175">
    <property type="protein sequence ID" value="PIK56450.1"/>
    <property type="molecule type" value="Genomic_DNA"/>
</dbReference>
<feature type="DNA-binding region" description="Homeobox" evidence="6">
    <location>
        <begin position="17"/>
        <end position="28"/>
    </location>
</feature>
<dbReference type="CDD" id="cd00086">
    <property type="entry name" value="homeodomain"/>
    <property type="match status" value="1"/>
</dbReference>
<evidence type="ECO:0000256" key="3">
    <source>
        <dbReference type="ARBA" id="ARBA00022902"/>
    </source>
</evidence>
<dbReference type="PANTHER" id="PTHR46799">
    <property type="entry name" value="HOMEOBOX PROTEIN UNC-4 HOMOLOG"/>
    <property type="match status" value="1"/>
</dbReference>
<dbReference type="PANTHER" id="PTHR46799:SF1">
    <property type="entry name" value="HOMEOBOX PROTEIN UNC-4 HOMOLOG"/>
    <property type="match status" value="1"/>
</dbReference>
<keyword evidence="5" id="KW-0804">Transcription</keyword>
<evidence type="ECO:0000256" key="1">
    <source>
        <dbReference type="ARBA" id="ARBA00022473"/>
    </source>
</evidence>
<keyword evidence="10" id="KW-1185">Reference proteome</keyword>
<comment type="subcellular location">
    <subcellularLocation>
        <location evidence="6">Nucleus</location>
    </subcellularLocation>
</comment>
<dbReference type="GO" id="GO:1990837">
    <property type="term" value="F:sequence-specific double-stranded DNA binding"/>
    <property type="evidence" value="ECO:0007669"/>
    <property type="project" value="TreeGrafter"/>
</dbReference>
<name>A0A2G8L8I0_STIJA</name>
<evidence type="ECO:0000313" key="9">
    <source>
        <dbReference type="EMBL" id="PIK56450.1"/>
    </source>
</evidence>
<evidence type="ECO:0000313" key="10">
    <source>
        <dbReference type="Proteomes" id="UP000230750"/>
    </source>
</evidence>
<comment type="caution">
    <text evidence="9">The sequence shown here is derived from an EMBL/GenBank/DDBJ whole genome shotgun (WGS) entry which is preliminary data.</text>
</comment>
<dbReference type="PROSITE" id="PS50071">
    <property type="entry name" value="HOMEOBOX_2"/>
    <property type="match status" value="1"/>
</dbReference>
<dbReference type="InterPro" id="IPR001356">
    <property type="entry name" value="HD"/>
</dbReference>
<proteinExistence type="predicted"/>
<feature type="region of interest" description="Disordered" evidence="7">
    <location>
        <begin position="22"/>
        <end position="113"/>
    </location>
</feature>
<protein>
    <submittedName>
        <fullName evidence="9">Putative homeobox protein unc-4-like isoform X2</fullName>
    </submittedName>
</protein>
<keyword evidence="4" id="KW-0805">Transcription regulation</keyword>
<dbReference type="GO" id="GO:0005634">
    <property type="term" value="C:nucleus"/>
    <property type="evidence" value="ECO:0007669"/>
    <property type="project" value="UniProtKB-SubCell"/>
</dbReference>
<feature type="compositionally biased region" description="Basic and acidic residues" evidence="7">
    <location>
        <begin position="55"/>
        <end position="65"/>
    </location>
</feature>
<feature type="compositionally biased region" description="Basic and acidic residues" evidence="7">
    <location>
        <begin position="88"/>
        <end position="102"/>
    </location>
</feature>
<evidence type="ECO:0000256" key="7">
    <source>
        <dbReference type="SAM" id="MobiDB-lite"/>
    </source>
</evidence>
<dbReference type="OrthoDB" id="6159439at2759"/>
<dbReference type="GO" id="GO:0030154">
    <property type="term" value="P:cell differentiation"/>
    <property type="evidence" value="ECO:0007669"/>
    <property type="project" value="UniProtKB-KW"/>
</dbReference>
<evidence type="ECO:0000256" key="2">
    <source>
        <dbReference type="ARBA" id="ARBA00022782"/>
    </source>
</evidence>
<accession>A0A2G8L8I0</accession>
<keyword evidence="6 9" id="KW-0371">Homeobox</keyword>
<feature type="region of interest" description="Disordered" evidence="7">
    <location>
        <begin position="287"/>
        <end position="315"/>
    </location>
</feature>
<organism evidence="9 10">
    <name type="scientific">Stichopus japonicus</name>
    <name type="common">Sea cucumber</name>
    <dbReference type="NCBI Taxonomy" id="307972"/>
    <lineage>
        <taxon>Eukaryota</taxon>
        <taxon>Metazoa</taxon>
        <taxon>Echinodermata</taxon>
        <taxon>Eleutherozoa</taxon>
        <taxon>Echinozoa</taxon>
        <taxon>Holothuroidea</taxon>
        <taxon>Aspidochirotacea</taxon>
        <taxon>Aspidochirotida</taxon>
        <taxon>Stichopodidae</taxon>
        <taxon>Apostichopus</taxon>
    </lineage>
</organism>
<gene>
    <name evidence="9" type="ORF">BSL78_06613</name>
</gene>
<evidence type="ECO:0000259" key="8">
    <source>
        <dbReference type="PROSITE" id="PS50071"/>
    </source>
</evidence>
<dbReference type="Proteomes" id="UP000230750">
    <property type="component" value="Unassembled WGS sequence"/>
</dbReference>
<evidence type="ECO:0000256" key="6">
    <source>
        <dbReference type="PROSITE-ProRule" id="PRU00108"/>
    </source>
</evidence>
<keyword evidence="2" id="KW-0221">Differentiation</keyword>
<keyword evidence="6 9" id="KW-0238">DNA-binding</keyword>
<dbReference type="GO" id="GO:0010468">
    <property type="term" value="P:regulation of gene expression"/>
    <property type="evidence" value="ECO:0007669"/>
    <property type="project" value="TreeGrafter"/>
</dbReference>
<evidence type="ECO:0000256" key="4">
    <source>
        <dbReference type="ARBA" id="ARBA00023015"/>
    </source>
</evidence>
<keyword evidence="3" id="KW-0524">Neurogenesis</keyword>
<feature type="domain" description="Homeobox" evidence="8">
    <location>
        <begin position="15"/>
        <end position="27"/>
    </location>
</feature>
<sequence>MKDTRKTARLLSQLVWFQNRRAKWRKKENTKKGPGRPAHNAQLTICSGEPISADEIARRERIKVEKKLKRQREKTVKQGSTSRSHKKGSAEKRLDMHADKYSKLSSGDHGVKKREDGGCRPAAMNINNQRCFYGDFIDNNLWKEMPVFKDHMKFDSLNKSTKYPFLPQMPPFCTLDEADVRCGKSNRDSFSIDNLLSNSTSDLNREQKLMTSLWFNGFSGLYPSVPPSVSLPWNAITALSMAQQQRIMAGHFARILWPTVAAGPIGMIDPGLNRKNMSVEALRRRAEEHKEAILKDSSPIGSPEPRENKSPTTSV</sequence>
<dbReference type="GO" id="GO:0007399">
    <property type="term" value="P:nervous system development"/>
    <property type="evidence" value="ECO:0007669"/>
    <property type="project" value="UniProtKB-KW"/>
</dbReference>
<reference evidence="9 10" key="1">
    <citation type="journal article" date="2017" name="PLoS Biol.">
        <title>The sea cucumber genome provides insights into morphological evolution and visceral regeneration.</title>
        <authorList>
            <person name="Zhang X."/>
            <person name="Sun L."/>
            <person name="Yuan J."/>
            <person name="Sun Y."/>
            <person name="Gao Y."/>
            <person name="Zhang L."/>
            <person name="Li S."/>
            <person name="Dai H."/>
            <person name="Hamel J.F."/>
            <person name="Liu C."/>
            <person name="Yu Y."/>
            <person name="Liu S."/>
            <person name="Lin W."/>
            <person name="Guo K."/>
            <person name="Jin S."/>
            <person name="Xu P."/>
            <person name="Storey K.B."/>
            <person name="Huan P."/>
            <person name="Zhang T."/>
            <person name="Zhou Y."/>
            <person name="Zhang J."/>
            <person name="Lin C."/>
            <person name="Li X."/>
            <person name="Xing L."/>
            <person name="Huo D."/>
            <person name="Sun M."/>
            <person name="Wang L."/>
            <person name="Mercier A."/>
            <person name="Li F."/>
            <person name="Yang H."/>
            <person name="Xiang J."/>
        </authorList>
    </citation>
    <scope>NUCLEOTIDE SEQUENCE [LARGE SCALE GENOMIC DNA]</scope>
    <source>
        <strain evidence="9">Shaxun</strain>
        <tissue evidence="9">Muscle</tissue>
    </source>
</reference>
<evidence type="ECO:0000256" key="5">
    <source>
        <dbReference type="ARBA" id="ARBA00023163"/>
    </source>
</evidence>
<keyword evidence="6" id="KW-0539">Nucleus</keyword>